<evidence type="ECO:0000256" key="1">
    <source>
        <dbReference type="ARBA" id="ARBA00004370"/>
    </source>
</evidence>
<comment type="subcellular location">
    <subcellularLocation>
        <location evidence="1">Membrane</location>
    </subcellularLocation>
</comment>
<evidence type="ECO:0000256" key="4">
    <source>
        <dbReference type="SAM" id="Phobius"/>
    </source>
</evidence>
<evidence type="ECO:0000256" key="3">
    <source>
        <dbReference type="SAM" id="MobiDB-lite"/>
    </source>
</evidence>
<accession>A0ABW9NZZ0</accession>
<feature type="transmembrane region" description="Helical" evidence="4">
    <location>
        <begin position="100"/>
        <end position="119"/>
    </location>
</feature>
<dbReference type="EMBL" id="VDEQ01000280">
    <property type="protein sequence ID" value="MQS38729.1"/>
    <property type="molecule type" value="Genomic_DNA"/>
</dbReference>
<gene>
    <name evidence="5" type="ORF">FFZ77_25015</name>
</gene>
<evidence type="ECO:0000313" key="6">
    <source>
        <dbReference type="Proteomes" id="UP000460558"/>
    </source>
</evidence>
<comment type="caution">
    <text evidence="5">The sequence shown here is derived from an EMBL/GenBank/DDBJ whole genome shotgun (WGS) entry which is preliminary data.</text>
</comment>
<name>A0ABW9NZZ0_9ACTN</name>
<dbReference type="Proteomes" id="UP000460558">
    <property type="component" value="Unassembled WGS sequence"/>
</dbReference>
<dbReference type="PANTHER" id="PTHR37042">
    <property type="entry name" value="OUTER MEMBRANE PROTEIN RV1973"/>
    <property type="match status" value="1"/>
</dbReference>
<proteinExistence type="predicted"/>
<evidence type="ECO:0008006" key="7">
    <source>
        <dbReference type="Google" id="ProtNLM"/>
    </source>
</evidence>
<protein>
    <recommendedName>
        <fullName evidence="7">SnoaL-like domain-containing protein</fullName>
    </recommendedName>
</protein>
<keyword evidence="2 4" id="KW-0472">Membrane</keyword>
<reference evidence="5 6" key="1">
    <citation type="submission" date="2019-06" db="EMBL/GenBank/DDBJ databases">
        <title>Comparative genomics and metabolomics analyses of clavulanic acid producing Streptomyces species provides insight into specialized metabolism and evolution of beta-lactam biosynthetic gene clusters.</title>
        <authorList>
            <person name="Moore M.A."/>
            <person name="Cruz-Morales P."/>
            <person name="Barona Gomez F."/>
            <person name="Kapil T."/>
        </authorList>
    </citation>
    <scope>NUCLEOTIDE SEQUENCE [LARGE SCALE GENOMIC DNA]</scope>
    <source>
        <strain evidence="5 6">T-272</strain>
    </source>
</reference>
<keyword evidence="6" id="KW-1185">Reference proteome</keyword>
<feature type="region of interest" description="Disordered" evidence="3">
    <location>
        <begin position="1"/>
        <end position="95"/>
    </location>
</feature>
<evidence type="ECO:0000256" key="2">
    <source>
        <dbReference type="ARBA" id="ARBA00023136"/>
    </source>
</evidence>
<keyword evidence="4" id="KW-1133">Transmembrane helix</keyword>
<organism evidence="5 6">
    <name type="scientific">Streptomyces katsurahamanus</name>
    <dbReference type="NCBI Taxonomy" id="2577098"/>
    <lineage>
        <taxon>Bacteria</taxon>
        <taxon>Bacillati</taxon>
        <taxon>Actinomycetota</taxon>
        <taxon>Actinomycetes</taxon>
        <taxon>Kitasatosporales</taxon>
        <taxon>Streptomycetaceae</taxon>
        <taxon>Streptomyces</taxon>
    </lineage>
</organism>
<keyword evidence="4" id="KW-0812">Transmembrane</keyword>
<dbReference type="RefSeq" id="WP_153486063.1">
    <property type="nucleotide sequence ID" value="NZ_VDEQ01000280.1"/>
</dbReference>
<dbReference type="PANTHER" id="PTHR37042:SF4">
    <property type="entry name" value="OUTER MEMBRANE PROTEIN RV1973"/>
    <property type="match status" value="1"/>
</dbReference>
<evidence type="ECO:0000313" key="5">
    <source>
        <dbReference type="EMBL" id="MQS38729.1"/>
    </source>
</evidence>
<sequence>MSTTRHLINRRRRQASALRAREGAPATVPGPDVPGPDAQSSGPGTGNPEAVPGTGSPEAEPDAGSPKAEPDAGNPEPEPDKPVPEEASPPSSPRRRSLRVALSLLPALVLGAFAVVAGGESAALRDEPAVRNAALSDVARTSELKGRIATAVEAVFSYDFAAPARLDRAVSEHLTGGAVAAHRRMLAAVREAGPRQKLVLTTTVTHSGVEHVDGERARVLLFADQSSTRTAGEKDGTTHAGAMLAVDAVHDEHGWRITAIDTFGAGS</sequence>